<dbReference type="InterPro" id="IPR011990">
    <property type="entry name" value="TPR-like_helical_dom_sf"/>
</dbReference>
<accession>A0ABU4V803</accession>
<organism evidence="2 3">
    <name type="scientific">Lentzea sokolovensis</name>
    <dbReference type="NCBI Taxonomy" id="3095429"/>
    <lineage>
        <taxon>Bacteria</taxon>
        <taxon>Bacillati</taxon>
        <taxon>Actinomycetota</taxon>
        <taxon>Actinomycetes</taxon>
        <taxon>Pseudonocardiales</taxon>
        <taxon>Pseudonocardiaceae</taxon>
        <taxon>Lentzea</taxon>
    </lineage>
</organism>
<sequence length="298" mass="32577">MTGAIASEPANPEPYAIVAEWWRDRPSELVEVLRGANSLQEAVAQSYLSFLQGDMDAAAMTIGSVTGVRPDIAWAAAPWFTDERFLGVVSADALAEAAMRTMDRGHDLDAPDMRERFRPWFDAINAVRSRQPSPDALAKMAIFLRACGLTDASFALCDQADSVERVMFTEVVRAGTWRKLGIPEQTAAAFERAVTLDPTNWSLYLDLADLHAEQGDFAAAVQLTDRGLEHEPSEPTLRAARAAYRTRLTGSPADLRELIDLAPLLQNDSYRHVLIDHACAGDALPDELVAAARRIQAG</sequence>
<dbReference type="PROSITE" id="PS50005">
    <property type="entry name" value="TPR"/>
    <property type="match status" value="1"/>
</dbReference>
<comment type="caution">
    <text evidence="2">The sequence shown here is derived from an EMBL/GenBank/DDBJ whole genome shotgun (WGS) entry which is preliminary data.</text>
</comment>
<dbReference type="Gene3D" id="1.25.40.10">
    <property type="entry name" value="Tetratricopeptide repeat domain"/>
    <property type="match status" value="1"/>
</dbReference>
<dbReference type="Pfam" id="PF14559">
    <property type="entry name" value="TPR_19"/>
    <property type="match status" value="1"/>
</dbReference>
<reference evidence="2 3" key="2">
    <citation type="submission" date="2023-11" db="EMBL/GenBank/DDBJ databases">
        <authorList>
            <person name="Lara A.C."/>
            <person name="Chronakova A."/>
        </authorList>
    </citation>
    <scope>NUCLEOTIDE SEQUENCE [LARGE SCALE GENOMIC DNA]</scope>
    <source>
        <strain evidence="2 3">BCCO 10_0061</strain>
    </source>
</reference>
<name>A0ABU4V803_9PSEU</name>
<evidence type="ECO:0000256" key="1">
    <source>
        <dbReference type="PROSITE-ProRule" id="PRU00339"/>
    </source>
</evidence>
<dbReference type="RefSeq" id="WP_319979963.1">
    <property type="nucleotide sequence ID" value="NZ_JAXAVU010000014.1"/>
</dbReference>
<keyword evidence="3" id="KW-1185">Reference proteome</keyword>
<feature type="repeat" description="TPR" evidence="1">
    <location>
        <begin position="201"/>
        <end position="234"/>
    </location>
</feature>
<dbReference type="Proteomes" id="UP001285352">
    <property type="component" value="Unassembled WGS sequence"/>
</dbReference>
<dbReference type="SUPFAM" id="SSF48452">
    <property type="entry name" value="TPR-like"/>
    <property type="match status" value="1"/>
</dbReference>
<proteinExistence type="predicted"/>
<reference evidence="2 3" key="1">
    <citation type="submission" date="2023-11" db="EMBL/GenBank/DDBJ databases">
        <title>Lentzea sokolovensis, sp. nov., Lentzea kristufkii, sp. nov., and Lentzea miocenensis, sp. nov., rare actinobacteria from Sokolov Coal Basin, Miocene lacustrine sediment, Czech Republic.</title>
        <authorList>
            <person name="Lara A."/>
            <person name="Kotroba L."/>
            <person name="Nouioui I."/>
            <person name="Neumann-Schaal M."/>
            <person name="Mast Y."/>
            <person name="Chronakova A."/>
        </authorList>
    </citation>
    <scope>NUCLEOTIDE SEQUENCE [LARGE SCALE GENOMIC DNA]</scope>
    <source>
        <strain evidence="2 3">BCCO 10_0061</strain>
    </source>
</reference>
<protein>
    <submittedName>
        <fullName evidence="2">Tetratricopeptide repeat protein</fullName>
    </submittedName>
</protein>
<gene>
    <name evidence="2" type="ORF">SK854_37845</name>
</gene>
<evidence type="ECO:0000313" key="2">
    <source>
        <dbReference type="EMBL" id="MDX8147927.1"/>
    </source>
</evidence>
<dbReference type="InterPro" id="IPR019734">
    <property type="entry name" value="TPR_rpt"/>
</dbReference>
<evidence type="ECO:0000313" key="3">
    <source>
        <dbReference type="Proteomes" id="UP001285352"/>
    </source>
</evidence>
<dbReference type="EMBL" id="JAXAVU010000014">
    <property type="protein sequence ID" value="MDX8147927.1"/>
    <property type="molecule type" value="Genomic_DNA"/>
</dbReference>
<keyword evidence="1" id="KW-0802">TPR repeat</keyword>